<dbReference type="EMBL" id="FCOM02000055">
    <property type="protein sequence ID" value="SAL84809.1"/>
    <property type="molecule type" value="Genomic_DNA"/>
</dbReference>
<dbReference type="RefSeq" id="WP_268811230.1">
    <property type="nucleotide sequence ID" value="NZ_FCOM02000055.1"/>
</dbReference>
<feature type="domain" description="Autotransporter" evidence="2">
    <location>
        <begin position="1822"/>
        <end position="2098"/>
    </location>
</feature>
<dbReference type="Proteomes" id="UP000055019">
    <property type="component" value="Unassembled WGS sequence"/>
</dbReference>
<comment type="caution">
    <text evidence="3">The sequence shown here is derived from an EMBL/GenBank/DDBJ whole genome shotgun (WGS) entry which is preliminary data.</text>
</comment>
<dbReference type="InterPro" id="IPR036709">
    <property type="entry name" value="Autotransporte_beta_dom_sf"/>
</dbReference>
<evidence type="ECO:0000259" key="2">
    <source>
        <dbReference type="PROSITE" id="PS51208"/>
    </source>
</evidence>
<dbReference type="SMART" id="SM00869">
    <property type="entry name" value="Autotransporter"/>
    <property type="match status" value="1"/>
</dbReference>
<feature type="compositionally biased region" description="Gly residues" evidence="1">
    <location>
        <begin position="206"/>
        <end position="231"/>
    </location>
</feature>
<feature type="compositionally biased region" description="Gly residues" evidence="1">
    <location>
        <begin position="148"/>
        <end position="160"/>
    </location>
</feature>
<feature type="compositionally biased region" description="Gly residues" evidence="1">
    <location>
        <begin position="168"/>
        <end position="177"/>
    </location>
</feature>
<evidence type="ECO:0000313" key="4">
    <source>
        <dbReference type="Proteomes" id="UP000055019"/>
    </source>
</evidence>
<name>A0A158KVR6_9BURK</name>
<evidence type="ECO:0000256" key="1">
    <source>
        <dbReference type="SAM" id="MobiDB-lite"/>
    </source>
</evidence>
<keyword evidence="4" id="KW-1185">Reference proteome</keyword>
<protein>
    <recommendedName>
        <fullName evidence="2">Autotransporter domain-containing protein</fullName>
    </recommendedName>
</protein>
<dbReference type="SUPFAM" id="SSF103515">
    <property type="entry name" value="Autotransporter"/>
    <property type="match status" value="1"/>
</dbReference>
<gene>
    <name evidence="3" type="ORF">AWB74_07066</name>
</gene>
<sequence length="2098" mass="197138">MFKHSSRCESARAVTSPLSVEDCCGRKRRTVVALASAVTSLAALFVPVAARAQCNSSANPALPSAPAQTNFSNQSFGAAPLPQYYLSASGLAGCKGADNGSTNGPGQDGFAGQSGGSFSSVNTGITVKGGFKSNPNSLPPGAVWSASGGDGGDGGQGGADLNGSATTGNGGAGGNGGSVSVQFAGSVGPDSTGALPEIGLRVQSSGGTGGRGADSNAGGGEPLYGGNGGTGGRGGQATLNASGNVAFYGSGLQVFAEGGAGGEGGNAPVPLDPFFIVDHGGSGGNGGNGGTATLVYQNGSLTASTPAGQIFPMQAGADGSRGGAGGDALAGTGSFGGNGGNGGNGGAASAELGSDGKIVFSDQTQPVGSPYQPGSGVTATANGGAGGAGGNVAGGLEIRDGGGAGGNGGNAGNASATILGSIDYTANVPTGHSAAGLIGGEAVLVQANGGAGGVGAGAQGAIVGVAANGGKAGAGGGASLTLGDATDTATIRTNGPYTHGALVQSVGGAGGNGGSVNFVLSGVGGAGAAGGNGGAVTVNSDHAFVTVGSQSGEGSIPLIAQSIGGGGGNGGDASGVAIGAGFEIGGNGGQGGNGGPVKLTLGQHSVFGSLDPSGGAGILAQSIGGSGGNAGNATSIGAGLVSMVIGGDAHGGGSGGQVTIDNGALVTTYGDHAAGIKAQSIGGGGGNGGNASALNGGGPMSSAVAIGGRGGSGGPAGSVSLTNTGQISTYGSDAEGVLLQSIGGGGGSGGSAIARAVALSPSPNIPSISVGVAIGGAGGTGNTGGDVTLNNSGLITTAGDSAIGVSAQSVGGGGGTGGDATAASYSGSAAKGASISAAVAIGGSGGSGGTGGAVNLANSGLIATMGQDAYGVFAQSVGGGGGNGGAGDAAATSTGSKVSFSAAISVGGTGGTGGTGGKVNLTNDGSIATRGDGADAVFAQSVGGGGGAGGGGAAAAAAGKLAISVGVGGKGGVGGDGNTVTAINNGNIVTRGTASTGIFAQSVGGGGGKGGKGGATAGGAGGFDTISNAQTLFGILGQGLGLNQNVQNLGNNILQVGVLGEKIKATYTDLQAIFAQPQPDSNPLGTATQISVGVSVGGSGGAGGQGDAVNVSDSGAIGTFGAQSHGIFAQSIGGGGGSGGAASSAGKANDDAKVQTAVAVGGSGGAAGSGGAVSVTKDTSGNIETQGVEAFGIYAQSVGGGGGNGALAGAISGSLKSLSIAVGGNGGGAGDGGTVSVSTSDTSNATGIQTLGKHSIGVLAQSVGGGGGVVTTMSSDETFDPSKIINNPQGRLGDIYGMQLSFGGQNGSSGKGGNVNVAVNGNIQTQGLDAHGVVAQSIGGGGGLVVGGQVNLPAGGTGGAGGAGGDGGAVAVNVKDGFIGTSSDGAYGVIAQSIGGGGGFAGDPSQVQSYQPGTGLGIKANSGNGGTVSVAVDGALISTSGKFAPAIFAQSVGGGGGLEAYSVDGGAQQVLARGTAGGKGTGNAVDVELKNGAIVRAFGTGSAGILAQSDGTSSGPIRISIDSSSSVMGGAPSYADLQHIDSAAIHLLGGTGNQITNAGTISTNSSSQGQFAIVADGPTSTKLTNTGKITGDIVLGPSSTNVVNNLAGGVIDTPNKLNVGGGTVNNAGTLKVGGAKSIGNTVLTGNLVQSPTGTLNVQIDPANKRSDLLDITGTAALAGKVQVDPVTYLKSTSTVLTAAGGIQPDATLAGTSTPVYRFTPLMQGNTVAIKTDADFVGASRGASATQQSVAANLDRLWNSANPAFAPIFGAFGNVGSASSYAQTLNTVSGQELLGIAAARYQASQAFARSVFSCPAFADDTTVRKQDSCVWFRATGMWENRSADASFPGYGWQGTTMKVGGQIQLQPGWFLGGALGYETDRFTGNDNLTSANGNALLGVIALKHEVGPWTFSGAADASYGWLNSSRVIPTANAVATASPDSFNVGLHLRAAYQIPFEHFYLEPAIDGDLNYINLPGYTESGAGALNLKVASANSVIATGTPNLRIGTRTQIGSATVDAYVGAGVSFIAGNSYTTNASFAAAPGFGSFTNTLTNAHVAGKFSAGVEVYTTKRLDVRLEYDGVVAAHEVENGGQVRLKYRF</sequence>
<dbReference type="PROSITE" id="PS51208">
    <property type="entry name" value="AUTOTRANSPORTER"/>
    <property type="match status" value="1"/>
</dbReference>
<accession>A0A158KVR6</accession>
<feature type="region of interest" description="Disordered" evidence="1">
    <location>
        <begin position="130"/>
        <end position="231"/>
    </location>
</feature>
<organism evidence="3 4">
    <name type="scientific">Caballeronia arvi</name>
    <dbReference type="NCBI Taxonomy" id="1777135"/>
    <lineage>
        <taxon>Bacteria</taxon>
        <taxon>Pseudomonadati</taxon>
        <taxon>Pseudomonadota</taxon>
        <taxon>Betaproteobacteria</taxon>
        <taxon>Burkholderiales</taxon>
        <taxon>Burkholderiaceae</taxon>
        <taxon>Caballeronia</taxon>
    </lineage>
</organism>
<proteinExistence type="predicted"/>
<reference evidence="3" key="1">
    <citation type="submission" date="2016-01" db="EMBL/GenBank/DDBJ databases">
        <authorList>
            <person name="Peeters C."/>
        </authorList>
    </citation>
    <scope>NUCLEOTIDE SEQUENCE [LARGE SCALE GENOMIC DNA]</scope>
    <source>
        <strain evidence="3">LMG 29317</strain>
    </source>
</reference>
<dbReference type="InterPro" id="IPR005546">
    <property type="entry name" value="Autotransporte_beta"/>
</dbReference>
<evidence type="ECO:0000313" key="3">
    <source>
        <dbReference type="EMBL" id="SAL84809.1"/>
    </source>
</evidence>